<name>A0A1X9N936_9GAMM</name>
<gene>
    <name evidence="2" type="ORF">BST96_01820</name>
</gene>
<dbReference type="Proteomes" id="UP000193450">
    <property type="component" value="Chromosome"/>
</dbReference>
<dbReference type="OrthoDB" id="6388165at2"/>
<dbReference type="EMBL" id="CP019343">
    <property type="protein sequence ID" value="ARN72952.1"/>
    <property type="molecule type" value="Genomic_DNA"/>
</dbReference>
<dbReference type="STRING" id="716816.BST96_01820"/>
<feature type="signal peptide" evidence="1">
    <location>
        <begin position="1"/>
        <end position="21"/>
    </location>
</feature>
<dbReference type="AlphaFoldDB" id="A0A1X9N936"/>
<organism evidence="2 3">
    <name type="scientific">Oceanicoccus sagamiensis</name>
    <dbReference type="NCBI Taxonomy" id="716816"/>
    <lineage>
        <taxon>Bacteria</taxon>
        <taxon>Pseudomonadati</taxon>
        <taxon>Pseudomonadota</taxon>
        <taxon>Gammaproteobacteria</taxon>
        <taxon>Cellvibrionales</taxon>
        <taxon>Spongiibacteraceae</taxon>
        <taxon>Oceanicoccus</taxon>
    </lineage>
</organism>
<dbReference type="RefSeq" id="WP_085757045.1">
    <property type="nucleotide sequence ID" value="NZ_CP019343.1"/>
</dbReference>
<evidence type="ECO:0000313" key="2">
    <source>
        <dbReference type="EMBL" id="ARN72952.1"/>
    </source>
</evidence>
<feature type="chain" id="PRO_5010987749" description="DUF5666 domain-containing protein" evidence="1">
    <location>
        <begin position="22"/>
        <end position="194"/>
    </location>
</feature>
<evidence type="ECO:0000256" key="1">
    <source>
        <dbReference type="SAM" id="SignalP"/>
    </source>
</evidence>
<accession>A0A1X9N936</accession>
<sequence>MTFFKQLSLMTLVVASFTAQANEVGVNQEKPAIAASVSMEVTAVVEAINHETREVSLKRTDGKIISFTAGDEARNLDQVAVGDIVNAEYIESVSIQVMAADNPEAAELALAAGARSEAGEMPGMATIATQISVATVEAINIEANTFKLKTADGVVKEYTARNPENLKHSAVGDIVVTTVTQGLAIAVEKAPAAE</sequence>
<evidence type="ECO:0000313" key="3">
    <source>
        <dbReference type="Proteomes" id="UP000193450"/>
    </source>
</evidence>
<keyword evidence="3" id="KW-1185">Reference proteome</keyword>
<reference evidence="2 3" key="1">
    <citation type="submission" date="2016-11" db="EMBL/GenBank/DDBJ databases">
        <title>Trade-off between light-utilization and light-protection in marine flavobacteria.</title>
        <authorList>
            <person name="Kumagai Y."/>
        </authorList>
    </citation>
    <scope>NUCLEOTIDE SEQUENCE [LARGE SCALE GENOMIC DNA]</scope>
    <source>
        <strain evidence="2 3">NBRC 107125</strain>
    </source>
</reference>
<evidence type="ECO:0008006" key="4">
    <source>
        <dbReference type="Google" id="ProtNLM"/>
    </source>
</evidence>
<keyword evidence="1" id="KW-0732">Signal</keyword>
<protein>
    <recommendedName>
        <fullName evidence="4">DUF5666 domain-containing protein</fullName>
    </recommendedName>
</protein>
<proteinExistence type="predicted"/>
<dbReference type="KEGG" id="osg:BST96_01820"/>